<comment type="caution">
    <text evidence="2">The sequence shown here is derived from an EMBL/GenBank/DDBJ whole genome shotgun (WGS) entry which is preliminary data.</text>
</comment>
<dbReference type="EMBL" id="JBEPMK010000003">
    <property type="protein sequence ID" value="MET3644467.1"/>
    <property type="molecule type" value="Genomic_DNA"/>
</dbReference>
<dbReference type="Gene3D" id="3.40.630.30">
    <property type="match status" value="1"/>
</dbReference>
<dbReference type="InterPro" id="IPR000182">
    <property type="entry name" value="GNAT_dom"/>
</dbReference>
<name>A0ABV2JKM1_9STRE</name>
<dbReference type="Proteomes" id="UP001549055">
    <property type="component" value="Unassembled WGS sequence"/>
</dbReference>
<gene>
    <name evidence="2" type="ORF">ABID27_001091</name>
</gene>
<sequence length="185" mass="21931">MNYIETERLVFRSWKSSDFDDFLSMNQDPEVMRYLPNFYSIERAKKIFQLIQKEFENYDYSLFAVETKENGQFIGYVGLHHTQLACIKNEIVEIGWRLKREFRAKGYATEAAQACLKYAFTELKLQEVYTFIAEGNIPSKNIMRKVGMEFVQFFSSSEVNEDDDLYCQVLYKISKELYIANDDKK</sequence>
<dbReference type="RefSeq" id="WP_354280785.1">
    <property type="nucleotide sequence ID" value="NZ_JBEPMK010000003.1"/>
</dbReference>
<dbReference type="InterPro" id="IPR051531">
    <property type="entry name" value="N-acetyltransferase"/>
</dbReference>
<reference evidence="2 3" key="1">
    <citation type="submission" date="2024-06" db="EMBL/GenBank/DDBJ databases">
        <title>Genomic Encyclopedia of Type Strains, Phase IV (KMG-IV): sequencing the most valuable type-strain genomes for metagenomic binning, comparative biology and taxonomic classification.</title>
        <authorList>
            <person name="Goeker M."/>
        </authorList>
    </citation>
    <scope>NUCLEOTIDE SEQUENCE [LARGE SCALE GENOMIC DNA]</scope>
    <source>
        <strain evidence="2 3">DSM 15349</strain>
    </source>
</reference>
<evidence type="ECO:0000259" key="1">
    <source>
        <dbReference type="PROSITE" id="PS51186"/>
    </source>
</evidence>
<organism evidence="2 3">
    <name type="scientific">Streptococcus gallinaceus</name>
    <dbReference type="NCBI Taxonomy" id="165758"/>
    <lineage>
        <taxon>Bacteria</taxon>
        <taxon>Bacillati</taxon>
        <taxon>Bacillota</taxon>
        <taxon>Bacilli</taxon>
        <taxon>Lactobacillales</taxon>
        <taxon>Streptococcaceae</taxon>
        <taxon>Streptococcus</taxon>
    </lineage>
</organism>
<dbReference type="PROSITE" id="PS51186">
    <property type="entry name" value="GNAT"/>
    <property type="match status" value="1"/>
</dbReference>
<keyword evidence="3" id="KW-1185">Reference proteome</keyword>
<dbReference type="InterPro" id="IPR016181">
    <property type="entry name" value="Acyl_CoA_acyltransferase"/>
</dbReference>
<accession>A0ABV2JKM1</accession>
<feature type="domain" description="N-acetyltransferase" evidence="1">
    <location>
        <begin position="9"/>
        <end position="176"/>
    </location>
</feature>
<evidence type="ECO:0000313" key="3">
    <source>
        <dbReference type="Proteomes" id="UP001549055"/>
    </source>
</evidence>
<dbReference type="SUPFAM" id="SSF55729">
    <property type="entry name" value="Acyl-CoA N-acyltransferases (Nat)"/>
    <property type="match status" value="1"/>
</dbReference>
<dbReference type="PANTHER" id="PTHR43792:SF1">
    <property type="entry name" value="N-ACETYLTRANSFERASE DOMAIN-CONTAINING PROTEIN"/>
    <property type="match status" value="1"/>
</dbReference>
<protein>
    <submittedName>
        <fullName evidence="2">RimJ/RimL family protein N-acetyltransferase</fullName>
    </submittedName>
</protein>
<evidence type="ECO:0000313" key="2">
    <source>
        <dbReference type="EMBL" id="MET3644467.1"/>
    </source>
</evidence>
<dbReference type="PANTHER" id="PTHR43792">
    <property type="entry name" value="GNAT FAMILY, PUTATIVE (AFU_ORTHOLOGUE AFUA_3G00765)-RELATED-RELATED"/>
    <property type="match status" value="1"/>
</dbReference>
<dbReference type="Pfam" id="PF13302">
    <property type="entry name" value="Acetyltransf_3"/>
    <property type="match status" value="1"/>
</dbReference>
<proteinExistence type="predicted"/>